<evidence type="ECO:0000256" key="1">
    <source>
        <dbReference type="SAM" id="MobiDB-lite"/>
    </source>
</evidence>
<keyword evidence="3" id="KW-1185">Reference proteome</keyword>
<feature type="compositionally biased region" description="Polar residues" evidence="1">
    <location>
        <begin position="1"/>
        <end position="16"/>
    </location>
</feature>
<proteinExistence type="predicted"/>
<dbReference type="Proteomes" id="UP001221686">
    <property type="component" value="Unassembled WGS sequence"/>
</dbReference>
<accession>A0ABT5DU57</accession>
<protein>
    <submittedName>
        <fullName evidence="2">Uncharacterized protein</fullName>
    </submittedName>
</protein>
<dbReference type="EMBL" id="JAQNDL010000001">
    <property type="protein sequence ID" value="MDC0716253.1"/>
    <property type="molecule type" value="Genomic_DNA"/>
</dbReference>
<name>A0ABT5DU57_9BACT</name>
<feature type="compositionally biased region" description="Low complexity" evidence="1">
    <location>
        <begin position="33"/>
        <end position="74"/>
    </location>
</feature>
<organism evidence="2 3">
    <name type="scientific">Nannocystis bainbridge</name>
    <dbReference type="NCBI Taxonomy" id="2995303"/>
    <lineage>
        <taxon>Bacteria</taxon>
        <taxon>Pseudomonadati</taxon>
        <taxon>Myxococcota</taxon>
        <taxon>Polyangia</taxon>
        <taxon>Nannocystales</taxon>
        <taxon>Nannocystaceae</taxon>
        <taxon>Nannocystis</taxon>
    </lineage>
</organism>
<gene>
    <name evidence="2" type="ORF">POL25_05080</name>
</gene>
<evidence type="ECO:0000313" key="3">
    <source>
        <dbReference type="Proteomes" id="UP001221686"/>
    </source>
</evidence>
<comment type="caution">
    <text evidence="2">The sequence shown here is derived from an EMBL/GenBank/DDBJ whole genome shotgun (WGS) entry which is preliminary data.</text>
</comment>
<reference evidence="2 3" key="1">
    <citation type="submission" date="2022-11" db="EMBL/GenBank/DDBJ databases">
        <title>Minimal conservation of predation-associated metabolite biosynthetic gene clusters underscores biosynthetic potential of Myxococcota including descriptions for ten novel species: Archangium lansinium sp. nov., Myxococcus landrumus sp. nov., Nannocystis bai.</title>
        <authorList>
            <person name="Ahearne A."/>
            <person name="Stevens C."/>
            <person name="Dowd S."/>
        </authorList>
    </citation>
    <scope>NUCLEOTIDE SEQUENCE [LARGE SCALE GENOMIC DNA]</scope>
    <source>
        <strain evidence="2 3">BB15-2</strain>
    </source>
</reference>
<feature type="compositionally biased region" description="Gly residues" evidence="1">
    <location>
        <begin position="20"/>
        <end position="32"/>
    </location>
</feature>
<sequence>MLSTLSSACGEQQQVDGTATGTGTGTGTGATGVGASTEPETGTGTPTEPGTSTSTSTSTSTGTSTQGPGTDSTGETASPGALVDGEPFQLSGAGFGHKDPAAPILFDRFEAGGALGETLATPTIGPTWQLGWGNTIYDATRAFSGERAAMGDWTDAETSGNATFIGGLGLTEAYYSYRIYKEVYGGTDVNWNFKHGVLTSGDVDTYHGTVQLVSSELGPAEGKDAYTIAANGSEYNQTFYAADDTAYLPDDGWHRVEHYVRLSDPPGAPNGKRYFKVDGNGNFTYSGVPGGHYASPSGAIGHTTYDGDAMVTRTTDHRIENVFLPFYLRSGYSARAWYDEIYVDRTQARVEFGDQAEWAECTKRCPQPATSWSDEAITVTANMCDFAAGEVAFGFVVTANGAIVELGALGTW</sequence>
<evidence type="ECO:0000313" key="2">
    <source>
        <dbReference type="EMBL" id="MDC0716253.1"/>
    </source>
</evidence>
<dbReference type="RefSeq" id="WP_272084698.1">
    <property type="nucleotide sequence ID" value="NZ_JAQNDL010000001.1"/>
</dbReference>
<feature type="region of interest" description="Disordered" evidence="1">
    <location>
        <begin position="1"/>
        <end position="95"/>
    </location>
</feature>